<keyword evidence="4" id="KW-1133">Transmembrane helix</keyword>
<evidence type="ECO:0000256" key="1">
    <source>
        <dbReference type="ARBA" id="ARBA00004141"/>
    </source>
</evidence>
<evidence type="ECO:0000256" key="7">
    <source>
        <dbReference type="ARBA" id="ARBA00023303"/>
    </source>
</evidence>
<proteinExistence type="predicted"/>
<feature type="region of interest" description="Disordered" evidence="8">
    <location>
        <begin position="1"/>
        <end position="30"/>
    </location>
</feature>
<keyword evidence="7" id="KW-0407">Ion channel</keyword>
<gene>
    <name evidence="10" type="ORF">GSOID_T00001884001</name>
</gene>
<comment type="subcellular location">
    <subcellularLocation>
        <location evidence="1">Membrane</location>
        <topology evidence="1">Multi-pass membrane protein</topology>
    </subcellularLocation>
</comment>
<dbReference type="PRINTS" id="PR00169">
    <property type="entry name" value="KCHANNEL"/>
</dbReference>
<dbReference type="PANTHER" id="PTHR11537:SF254">
    <property type="entry name" value="POTASSIUM VOLTAGE-GATED CHANNEL PROTEIN SHAB"/>
    <property type="match status" value="1"/>
</dbReference>
<dbReference type="AlphaFoldDB" id="E4XRU2"/>
<evidence type="ECO:0000256" key="2">
    <source>
        <dbReference type="ARBA" id="ARBA00022448"/>
    </source>
</evidence>
<dbReference type="GO" id="GO:0005249">
    <property type="term" value="F:voltage-gated potassium channel activity"/>
    <property type="evidence" value="ECO:0007669"/>
    <property type="project" value="InterPro"/>
</dbReference>
<evidence type="ECO:0000256" key="6">
    <source>
        <dbReference type="ARBA" id="ARBA00023136"/>
    </source>
</evidence>
<keyword evidence="3" id="KW-0812">Transmembrane</keyword>
<dbReference type="Gene3D" id="1.20.120.350">
    <property type="entry name" value="Voltage-gated potassium channels. Chain C"/>
    <property type="match status" value="1"/>
</dbReference>
<dbReference type="InterPro" id="IPR003972">
    <property type="entry name" value="K_chnl_volt-dep_Kv1"/>
</dbReference>
<keyword evidence="11" id="KW-1185">Reference proteome</keyword>
<dbReference type="GO" id="GO:0001508">
    <property type="term" value="P:action potential"/>
    <property type="evidence" value="ECO:0007669"/>
    <property type="project" value="TreeGrafter"/>
</dbReference>
<dbReference type="InParanoid" id="E4XRU2"/>
<feature type="domain" description="Potassium channel tetramerisation-type BTB" evidence="9">
    <location>
        <begin position="52"/>
        <end position="126"/>
    </location>
</feature>
<dbReference type="OrthoDB" id="415460at2759"/>
<dbReference type="SUPFAM" id="SSF54695">
    <property type="entry name" value="POZ domain"/>
    <property type="match status" value="1"/>
</dbReference>
<dbReference type="PRINTS" id="PR01496">
    <property type="entry name" value="SHAKERCHANEL"/>
</dbReference>
<keyword evidence="5" id="KW-0406">Ion transport</keyword>
<evidence type="ECO:0000256" key="5">
    <source>
        <dbReference type="ARBA" id="ARBA00023065"/>
    </source>
</evidence>
<dbReference type="InterPro" id="IPR011333">
    <property type="entry name" value="SKP1/BTB/POZ_sf"/>
</dbReference>
<reference evidence="10" key="1">
    <citation type="journal article" date="2010" name="Science">
        <title>Plasticity of animal genome architecture unmasked by rapid evolution of a pelagic tunicate.</title>
        <authorList>
            <person name="Denoeud F."/>
            <person name="Henriet S."/>
            <person name="Mungpakdee S."/>
            <person name="Aury J.M."/>
            <person name="Da Silva C."/>
            <person name="Brinkmann H."/>
            <person name="Mikhaleva J."/>
            <person name="Olsen L.C."/>
            <person name="Jubin C."/>
            <person name="Canestro C."/>
            <person name="Bouquet J.M."/>
            <person name="Danks G."/>
            <person name="Poulain J."/>
            <person name="Campsteijn C."/>
            <person name="Adamski M."/>
            <person name="Cross I."/>
            <person name="Yadetie F."/>
            <person name="Muffato M."/>
            <person name="Louis A."/>
            <person name="Butcher S."/>
            <person name="Tsagkogeorga G."/>
            <person name="Konrad A."/>
            <person name="Singh S."/>
            <person name="Jensen M.F."/>
            <person name="Cong E.H."/>
            <person name="Eikeseth-Otteraa H."/>
            <person name="Noel B."/>
            <person name="Anthouard V."/>
            <person name="Porcel B.M."/>
            <person name="Kachouri-Lafond R."/>
            <person name="Nishino A."/>
            <person name="Ugolini M."/>
            <person name="Chourrout P."/>
            <person name="Nishida H."/>
            <person name="Aasland R."/>
            <person name="Huzurbazar S."/>
            <person name="Westhof E."/>
            <person name="Delsuc F."/>
            <person name="Lehrach H."/>
            <person name="Reinhardt R."/>
            <person name="Weissenbach J."/>
            <person name="Roy S.W."/>
            <person name="Artiguenave F."/>
            <person name="Postlethwait J.H."/>
            <person name="Manak J.R."/>
            <person name="Thompson E.M."/>
            <person name="Jaillon O."/>
            <person name="Du Pasquier L."/>
            <person name="Boudinot P."/>
            <person name="Liberles D.A."/>
            <person name="Volff J.N."/>
            <person name="Philippe H."/>
            <person name="Lenhard B."/>
            <person name="Roest Crollius H."/>
            <person name="Wincker P."/>
            <person name="Chourrout D."/>
        </authorList>
    </citation>
    <scope>NUCLEOTIDE SEQUENCE [LARGE SCALE GENOMIC DNA]</scope>
</reference>
<evidence type="ECO:0000313" key="11">
    <source>
        <dbReference type="Proteomes" id="UP000001307"/>
    </source>
</evidence>
<keyword evidence="2" id="KW-0813">Transport</keyword>
<dbReference type="InterPro" id="IPR028325">
    <property type="entry name" value="VG_K_chnl"/>
</dbReference>
<dbReference type="Pfam" id="PF02214">
    <property type="entry name" value="BTB_2"/>
    <property type="match status" value="1"/>
</dbReference>
<name>E4XRU2_OIKDI</name>
<sequence length="334" mass="38756">MEENQENRSSTNSNLSEKRESPYSSSLSSTPASIRSRDIFVSPSARRKHPSENIILNCCESILGTWRKRRRFYSLEHGDYFIDRHRPTFEVVLDYFVYGELRRPADIPLDIFVNELCYYNLDKNGLEGFLHDEGILMVEQEKTVKEKKSFKSKMEKVQFKVWQCLEDPQSSKIALAYSIVSMVITISSVIMLCLDSLPALEKLSEKLDKCHNSSQTRTEANHDGDCPKFSVDYILFIMDKDECKLTADELTNEPTKEKSQRIDHFHKSLTQSLRRNKASLNMLSMDVRDDCSRSSNMADLWNYAKRKNKFRKSRTNTPAATPQQYRRSHSSQEG</sequence>
<accession>E4XRU2</accession>
<dbReference type="InterPro" id="IPR003131">
    <property type="entry name" value="T1-type_BTB"/>
</dbReference>
<evidence type="ECO:0000256" key="4">
    <source>
        <dbReference type="ARBA" id="ARBA00022989"/>
    </source>
</evidence>
<dbReference type="Gene3D" id="3.30.710.10">
    <property type="entry name" value="Potassium Channel Kv1.1, Chain A"/>
    <property type="match status" value="1"/>
</dbReference>
<dbReference type="Proteomes" id="UP000001307">
    <property type="component" value="Unassembled WGS sequence"/>
</dbReference>
<dbReference type="InterPro" id="IPR027359">
    <property type="entry name" value="Volt_channel_dom_sf"/>
</dbReference>
<dbReference type="GO" id="GO:0008076">
    <property type="term" value="C:voltage-gated potassium channel complex"/>
    <property type="evidence" value="ECO:0007669"/>
    <property type="project" value="InterPro"/>
</dbReference>
<dbReference type="GO" id="GO:0051260">
    <property type="term" value="P:protein homooligomerization"/>
    <property type="evidence" value="ECO:0007669"/>
    <property type="project" value="InterPro"/>
</dbReference>
<feature type="compositionally biased region" description="Polar residues" evidence="8">
    <location>
        <begin position="315"/>
        <end position="334"/>
    </location>
</feature>
<protein>
    <recommendedName>
        <fullName evidence="9">Potassium channel tetramerisation-type BTB domain-containing protein</fullName>
    </recommendedName>
</protein>
<feature type="region of interest" description="Disordered" evidence="8">
    <location>
        <begin position="306"/>
        <end position="334"/>
    </location>
</feature>
<evidence type="ECO:0000313" key="10">
    <source>
        <dbReference type="EMBL" id="CBY12490.1"/>
    </source>
</evidence>
<evidence type="ECO:0000259" key="9">
    <source>
        <dbReference type="Pfam" id="PF02214"/>
    </source>
</evidence>
<evidence type="ECO:0000256" key="3">
    <source>
        <dbReference type="ARBA" id="ARBA00022692"/>
    </source>
</evidence>
<dbReference type="EMBL" id="FN653124">
    <property type="protein sequence ID" value="CBY12490.1"/>
    <property type="molecule type" value="Genomic_DNA"/>
</dbReference>
<dbReference type="PANTHER" id="PTHR11537">
    <property type="entry name" value="VOLTAGE-GATED POTASSIUM CHANNEL"/>
    <property type="match status" value="1"/>
</dbReference>
<evidence type="ECO:0000256" key="8">
    <source>
        <dbReference type="SAM" id="MobiDB-lite"/>
    </source>
</evidence>
<keyword evidence="6" id="KW-0472">Membrane</keyword>
<organism evidence="10">
    <name type="scientific">Oikopleura dioica</name>
    <name type="common">Tunicate</name>
    <dbReference type="NCBI Taxonomy" id="34765"/>
    <lineage>
        <taxon>Eukaryota</taxon>
        <taxon>Metazoa</taxon>
        <taxon>Chordata</taxon>
        <taxon>Tunicata</taxon>
        <taxon>Appendicularia</taxon>
        <taxon>Copelata</taxon>
        <taxon>Oikopleuridae</taxon>
        <taxon>Oikopleura</taxon>
    </lineage>
</organism>